<evidence type="ECO:0000313" key="8">
    <source>
        <dbReference type="Proteomes" id="UP001205998"/>
    </source>
</evidence>
<feature type="transmembrane region" description="Helical" evidence="5">
    <location>
        <begin position="155"/>
        <end position="175"/>
    </location>
</feature>
<dbReference type="InterPro" id="IPR042192">
    <property type="entry name" value="Glycophorin-C"/>
</dbReference>
<organism evidence="7 8">
    <name type="scientific">Silurus asotus</name>
    <name type="common">Amur catfish</name>
    <name type="synonym">Parasilurus asotus</name>
    <dbReference type="NCBI Taxonomy" id="30991"/>
    <lineage>
        <taxon>Eukaryota</taxon>
        <taxon>Metazoa</taxon>
        <taxon>Chordata</taxon>
        <taxon>Craniata</taxon>
        <taxon>Vertebrata</taxon>
        <taxon>Euteleostomi</taxon>
        <taxon>Actinopterygii</taxon>
        <taxon>Neopterygii</taxon>
        <taxon>Teleostei</taxon>
        <taxon>Ostariophysi</taxon>
        <taxon>Siluriformes</taxon>
        <taxon>Siluridae</taxon>
        <taxon>Silurus</taxon>
    </lineage>
</organism>
<feature type="domain" description="Neurexin/syndecan/glycophorin C" evidence="6">
    <location>
        <begin position="174"/>
        <end position="192"/>
    </location>
</feature>
<evidence type="ECO:0000256" key="5">
    <source>
        <dbReference type="SAM" id="Phobius"/>
    </source>
</evidence>
<accession>A0AAD5FTH4</accession>
<gene>
    <name evidence="7" type="ORF">C0J50_3045</name>
</gene>
<keyword evidence="3 5" id="KW-1133">Transmembrane helix</keyword>
<protein>
    <submittedName>
        <fullName evidence="7">Glycophorin-C</fullName>
    </submittedName>
</protein>
<evidence type="ECO:0000256" key="4">
    <source>
        <dbReference type="ARBA" id="ARBA00023136"/>
    </source>
</evidence>
<sequence>MEIYRRHAAHFWHVGTFVLTLIQFQRTGRITDILCPSKKRLMTFPPMLLRADSMGMEPNVTVSELGNAGASQATGGAIVEDSDSTYFNVIIGETLRRFTPKVLHPDLMLPIFCSATRGDVAPVKKLSDSPPERKKKAKIASVLDSPSRAEELLKVTRAVITAVVLVFICLLFVLFRYMYRHKGTYHTNEAKGSEFAETADAALQGDPALQDLMDESKKEYFI</sequence>
<reference evidence="7" key="1">
    <citation type="submission" date="2018-07" db="EMBL/GenBank/DDBJ databases">
        <title>Comparative genomics of catfishes provides insights into carnivory and benthic adaptation.</title>
        <authorList>
            <person name="Zhang Y."/>
            <person name="Wang D."/>
            <person name="Peng Z."/>
            <person name="Zheng S."/>
            <person name="Shao F."/>
            <person name="Tao W."/>
        </authorList>
    </citation>
    <scope>NUCLEOTIDE SEQUENCE</scope>
    <source>
        <strain evidence="7">Chongqing</strain>
    </source>
</reference>
<name>A0AAD5FTH4_SILAS</name>
<dbReference type="AlphaFoldDB" id="A0AAD5FTH4"/>
<keyword evidence="4 5" id="KW-0472">Membrane</keyword>
<comment type="subcellular location">
    <subcellularLocation>
        <location evidence="1">Membrane</location>
        <topology evidence="1">Single-pass membrane protein</topology>
    </subcellularLocation>
</comment>
<dbReference type="GO" id="GO:0016020">
    <property type="term" value="C:membrane"/>
    <property type="evidence" value="ECO:0007669"/>
    <property type="project" value="UniProtKB-SubCell"/>
</dbReference>
<dbReference type="SMART" id="SM00294">
    <property type="entry name" value="4.1m"/>
    <property type="match status" value="1"/>
</dbReference>
<evidence type="ECO:0000259" key="6">
    <source>
        <dbReference type="SMART" id="SM00294"/>
    </source>
</evidence>
<proteinExistence type="predicted"/>
<evidence type="ECO:0000256" key="2">
    <source>
        <dbReference type="ARBA" id="ARBA00022692"/>
    </source>
</evidence>
<dbReference type="EMBL" id="MU545793">
    <property type="protein sequence ID" value="KAI5628555.1"/>
    <property type="molecule type" value="Genomic_DNA"/>
</dbReference>
<keyword evidence="2 5" id="KW-0812">Transmembrane</keyword>
<evidence type="ECO:0000256" key="1">
    <source>
        <dbReference type="ARBA" id="ARBA00004167"/>
    </source>
</evidence>
<comment type="caution">
    <text evidence="7">The sequence shown here is derived from an EMBL/GenBank/DDBJ whole genome shotgun (WGS) entry which is preliminary data.</text>
</comment>
<dbReference type="InterPro" id="IPR003585">
    <property type="entry name" value="Neurexin-like"/>
</dbReference>
<dbReference type="PANTHER" id="PTHR47614">
    <property type="entry name" value="GLYCOPHORIN-C"/>
    <property type="match status" value="1"/>
</dbReference>
<dbReference type="Proteomes" id="UP001205998">
    <property type="component" value="Unassembled WGS sequence"/>
</dbReference>
<evidence type="ECO:0000256" key="3">
    <source>
        <dbReference type="ARBA" id="ARBA00022989"/>
    </source>
</evidence>
<dbReference type="PANTHER" id="PTHR47614:SF2">
    <property type="entry name" value="GLYCOPHORIN-C"/>
    <property type="match status" value="1"/>
</dbReference>
<evidence type="ECO:0000313" key="7">
    <source>
        <dbReference type="EMBL" id="KAI5628555.1"/>
    </source>
</evidence>
<dbReference type="GO" id="GO:0030863">
    <property type="term" value="C:cortical cytoskeleton"/>
    <property type="evidence" value="ECO:0007669"/>
    <property type="project" value="TreeGrafter"/>
</dbReference>
<keyword evidence="8" id="KW-1185">Reference proteome</keyword>